<protein>
    <submittedName>
        <fullName evidence="2">Hypothetical_protein</fullName>
    </submittedName>
</protein>
<evidence type="ECO:0000313" key="2">
    <source>
        <dbReference type="EMBL" id="CAL6069036.1"/>
    </source>
</evidence>
<reference evidence="2 3" key="2">
    <citation type="submission" date="2024-07" db="EMBL/GenBank/DDBJ databases">
        <authorList>
            <person name="Akdeniz Z."/>
        </authorList>
    </citation>
    <scope>NUCLEOTIDE SEQUENCE [LARGE SCALE GENOMIC DNA]</scope>
</reference>
<dbReference type="AlphaFoldDB" id="A0AA86QKU5"/>
<proteinExistence type="predicted"/>
<organism evidence="1">
    <name type="scientific">Hexamita inflata</name>
    <dbReference type="NCBI Taxonomy" id="28002"/>
    <lineage>
        <taxon>Eukaryota</taxon>
        <taxon>Metamonada</taxon>
        <taxon>Diplomonadida</taxon>
        <taxon>Hexamitidae</taxon>
        <taxon>Hexamitinae</taxon>
        <taxon>Hexamita</taxon>
    </lineage>
</organism>
<accession>A0AA86QKU5</accession>
<comment type="caution">
    <text evidence="1">The sequence shown here is derived from an EMBL/GenBank/DDBJ whole genome shotgun (WGS) entry which is preliminary data.</text>
</comment>
<dbReference type="EMBL" id="CATOUU010000940">
    <property type="protein sequence ID" value="CAI9961381.1"/>
    <property type="molecule type" value="Genomic_DNA"/>
</dbReference>
<reference evidence="1" key="1">
    <citation type="submission" date="2023-06" db="EMBL/GenBank/DDBJ databases">
        <authorList>
            <person name="Kurt Z."/>
        </authorList>
    </citation>
    <scope>NUCLEOTIDE SEQUENCE</scope>
</reference>
<sequence length="128" mass="14881">MLFQIRYESEMQDNIISTFFTVDNLRYQFEIKTLGAIITQKNMYFHAIVIVDTKILKLMLKLNTTNRQIIIVTCFSSKKYLEIVGTSAPLEFVSSACFCRVDCKAVWNRLSFWTQAFRAIFACLPKAL</sequence>
<gene>
    <name evidence="1" type="ORF">HINF_LOCUS49026</name>
    <name evidence="2" type="ORF">HINF_LOCUS53786</name>
</gene>
<keyword evidence="3" id="KW-1185">Reference proteome</keyword>
<evidence type="ECO:0000313" key="1">
    <source>
        <dbReference type="EMBL" id="CAI9961381.1"/>
    </source>
</evidence>
<evidence type="ECO:0000313" key="3">
    <source>
        <dbReference type="Proteomes" id="UP001642409"/>
    </source>
</evidence>
<dbReference type="Proteomes" id="UP001642409">
    <property type="component" value="Unassembled WGS sequence"/>
</dbReference>
<name>A0AA86QKU5_9EUKA</name>
<dbReference type="EMBL" id="CAXDID020000276">
    <property type="protein sequence ID" value="CAL6069036.1"/>
    <property type="molecule type" value="Genomic_DNA"/>
</dbReference>